<dbReference type="EMBL" id="CP009819">
    <property type="protein sequence ID" value="ATZ57707.1"/>
    <property type="molecule type" value="Genomic_DNA"/>
</dbReference>
<dbReference type="GeneID" id="5427907"/>
<proteinExistence type="predicted"/>
<feature type="chain" id="PRO_5016648780" evidence="1">
    <location>
        <begin position="19"/>
        <end position="105"/>
    </location>
</feature>
<evidence type="ECO:0000313" key="2">
    <source>
        <dbReference type="EMBL" id="ATZ57707.1"/>
    </source>
</evidence>
<sequence>MLDAISIIISLFSSLVYPSLLSQPSPPCRYLPSDPLWPSQTAWEHLNQSISRKLIRGVPLAQPCYAPHPDIKKCVQIQESWLFQSALCVAHSDSRETFMRSRKLM</sequence>
<dbReference type="OrthoDB" id="9983560at2759"/>
<dbReference type="VEuPathDB" id="FungiDB:Bcin15g02540"/>
<reference evidence="2 3" key="2">
    <citation type="journal article" date="2012" name="Eukaryot. Cell">
        <title>Genome update of Botrytis cinerea strains B05.10 and T4.</title>
        <authorList>
            <person name="Staats M."/>
            <person name="van Kan J.A."/>
        </authorList>
    </citation>
    <scope>NUCLEOTIDE SEQUENCE [LARGE SCALE GENOMIC DNA]</scope>
    <source>
        <strain evidence="2 3">B05.10</strain>
    </source>
</reference>
<evidence type="ECO:0000313" key="3">
    <source>
        <dbReference type="Proteomes" id="UP000001798"/>
    </source>
</evidence>
<dbReference type="Proteomes" id="UP000001798">
    <property type="component" value="Chromosome 15"/>
</dbReference>
<protein>
    <submittedName>
        <fullName evidence="2">Uncharacterized protein</fullName>
    </submittedName>
</protein>
<name>A0A384K590_BOTFB</name>
<reference evidence="2 3" key="3">
    <citation type="journal article" date="2017" name="Mol. Plant Pathol.">
        <title>A gapless genome sequence of the fungus Botrytis cinerea.</title>
        <authorList>
            <person name="Van Kan J.A."/>
            <person name="Stassen J.H."/>
            <person name="Mosbach A."/>
            <person name="Van Der Lee T.A."/>
            <person name="Faino L."/>
            <person name="Farmer A.D."/>
            <person name="Papasotiriou D.G."/>
            <person name="Zhou S."/>
            <person name="Seidl M.F."/>
            <person name="Cottam E."/>
            <person name="Edel D."/>
            <person name="Hahn M."/>
            <person name="Schwartz D.C."/>
            <person name="Dietrich R.A."/>
            <person name="Widdison S."/>
            <person name="Scalliet G."/>
        </authorList>
    </citation>
    <scope>NUCLEOTIDE SEQUENCE [LARGE SCALE GENOMIC DNA]</scope>
    <source>
        <strain evidence="2 3">B05.10</strain>
    </source>
</reference>
<keyword evidence="1" id="KW-0732">Signal</keyword>
<keyword evidence="3" id="KW-1185">Reference proteome</keyword>
<gene>
    <name evidence="2" type="ORF">BCIN_15g02540</name>
</gene>
<dbReference type="AlphaFoldDB" id="A0A384K590"/>
<feature type="signal peptide" evidence="1">
    <location>
        <begin position="1"/>
        <end position="18"/>
    </location>
</feature>
<dbReference type="RefSeq" id="XP_024553309.1">
    <property type="nucleotide sequence ID" value="XM_024697494.1"/>
</dbReference>
<accession>A0A384K590</accession>
<reference evidence="2 3" key="1">
    <citation type="journal article" date="2011" name="PLoS Genet.">
        <title>Genomic analysis of the necrotrophic fungal pathogens Sclerotinia sclerotiorum and Botrytis cinerea.</title>
        <authorList>
            <person name="Amselem J."/>
            <person name="Cuomo C.A."/>
            <person name="van Kan J.A."/>
            <person name="Viaud M."/>
            <person name="Benito E.P."/>
            <person name="Couloux A."/>
            <person name="Coutinho P.M."/>
            <person name="de Vries R.P."/>
            <person name="Dyer P.S."/>
            <person name="Fillinger S."/>
            <person name="Fournier E."/>
            <person name="Gout L."/>
            <person name="Hahn M."/>
            <person name="Kohn L."/>
            <person name="Lapalu N."/>
            <person name="Plummer K.M."/>
            <person name="Pradier J.M."/>
            <person name="Quevillon E."/>
            <person name="Sharon A."/>
            <person name="Simon A."/>
            <person name="ten Have A."/>
            <person name="Tudzynski B."/>
            <person name="Tudzynski P."/>
            <person name="Wincker P."/>
            <person name="Andrew M."/>
            <person name="Anthouard V."/>
            <person name="Beever R.E."/>
            <person name="Beffa R."/>
            <person name="Benoit I."/>
            <person name="Bouzid O."/>
            <person name="Brault B."/>
            <person name="Chen Z."/>
            <person name="Choquer M."/>
            <person name="Collemare J."/>
            <person name="Cotton P."/>
            <person name="Danchin E.G."/>
            <person name="Da Silva C."/>
            <person name="Gautier A."/>
            <person name="Giraud C."/>
            <person name="Giraud T."/>
            <person name="Gonzalez C."/>
            <person name="Grossetete S."/>
            <person name="Guldener U."/>
            <person name="Henrissat B."/>
            <person name="Howlett B.J."/>
            <person name="Kodira C."/>
            <person name="Kretschmer M."/>
            <person name="Lappartient A."/>
            <person name="Leroch M."/>
            <person name="Levis C."/>
            <person name="Mauceli E."/>
            <person name="Neuveglise C."/>
            <person name="Oeser B."/>
            <person name="Pearson M."/>
            <person name="Poulain J."/>
            <person name="Poussereau N."/>
            <person name="Quesneville H."/>
            <person name="Rascle C."/>
            <person name="Schumacher J."/>
            <person name="Segurens B."/>
            <person name="Sexton A."/>
            <person name="Silva E."/>
            <person name="Sirven C."/>
            <person name="Soanes D.M."/>
            <person name="Talbot N.J."/>
            <person name="Templeton M."/>
            <person name="Yandava C."/>
            <person name="Yarden O."/>
            <person name="Zeng Q."/>
            <person name="Rollins J.A."/>
            <person name="Lebrun M.H."/>
            <person name="Dickman M."/>
        </authorList>
    </citation>
    <scope>NUCLEOTIDE SEQUENCE [LARGE SCALE GENOMIC DNA]</scope>
    <source>
        <strain evidence="2 3">B05.10</strain>
    </source>
</reference>
<evidence type="ECO:0000256" key="1">
    <source>
        <dbReference type="SAM" id="SignalP"/>
    </source>
</evidence>
<organism evidence="2 3">
    <name type="scientific">Botryotinia fuckeliana (strain B05.10)</name>
    <name type="common">Noble rot fungus</name>
    <name type="synonym">Botrytis cinerea</name>
    <dbReference type="NCBI Taxonomy" id="332648"/>
    <lineage>
        <taxon>Eukaryota</taxon>
        <taxon>Fungi</taxon>
        <taxon>Dikarya</taxon>
        <taxon>Ascomycota</taxon>
        <taxon>Pezizomycotina</taxon>
        <taxon>Leotiomycetes</taxon>
        <taxon>Helotiales</taxon>
        <taxon>Sclerotiniaceae</taxon>
        <taxon>Botrytis</taxon>
    </lineage>
</organism>